<dbReference type="Proteomes" id="UP001165366">
    <property type="component" value="Unassembled WGS sequence"/>
</dbReference>
<dbReference type="SUPFAM" id="SSF101898">
    <property type="entry name" value="NHL repeat"/>
    <property type="match status" value="1"/>
</dbReference>
<protein>
    <submittedName>
        <fullName evidence="1">6-bladed beta-propeller</fullName>
    </submittedName>
</protein>
<gene>
    <name evidence="1" type="ORF">L6773_06540</name>
</gene>
<reference evidence="1" key="2">
    <citation type="submission" date="2024-05" db="EMBL/GenBank/DDBJ databases">
        <title>Rhodohalobacter halophilus gen. nov., sp. nov., a moderately halophilic member of the family Balneolaceae.</title>
        <authorList>
            <person name="Xia J."/>
        </authorList>
    </citation>
    <scope>NUCLEOTIDE SEQUENCE</scope>
    <source>
        <strain evidence="1">WB101</strain>
    </source>
</reference>
<keyword evidence="2" id="KW-1185">Reference proteome</keyword>
<evidence type="ECO:0000313" key="1">
    <source>
        <dbReference type="EMBL" id="MCG2588217.1"/>
    </source>
</evidence>
<accession>A0ABS9KBK5</accession>
<organism evidence="1 2">
    <name type="scientific">Rhodohalobacter sulfatireducens</name>
    <dbReference type="NCBI Taxonomy" id="2911366"/>
    <lineage>
        <taxon>Bacteria</taxon>
        <taxon>Pseudomonadati</taxon>
        <taxon>Balneolota</taxon>
        <taxon>Balneolia</taxon>
        <taxon>Balneolales</taxon>
        <taxon>Balneolaceae</taxon>
        <taxon>Rhodohalobacter</taxon>
    </lineage>
</organism>
<dbReference type="Pfam" id="PF17170">
    <property type="entry name" value="DUF5128"/>
    <property type="match status" value="1"/>
</dbReference>
<dbReference type="EMBL" id="JAKLWS010000006">
    <property type="protein sequence ID" value="MCG2588217.1"/>
    <property type="molecule type" value="Genomic_DNA"/>
</dbReference>
<reference evidence="1" key="1">
    <citation type="submission" date="2022-01" db="EMBL/GenBank/DDBJ databases">
        <authorList>
            <person name="Wang Y."/>
        </authorList>
    </citation>
    <scope>NUCLEOTIDE SEQUENCE</scope>
    <source>
        <strain evidence="1">WB101</strain>
    </source>
</reference>
<proteinExistence type="predicted"/>
<comment type="caution">
    <text evidence="1">The sequence shown here is derived from an EMBL/GenBank/DDBJ whole genome shotgun (WGS) entry which is preliminary data.</text>
</comment>
<sequence length="404" mass="45479">MSILSCLYLIQCSNNSGSEKAEHIQELDSLTVYPADSEPAYEVDLVQEQSFGGGNDPREPYLITITSCAVDDNDRVIIRGQNNDFKTELHVYNPDGSYRMQIGRSGRGPGEYEFVSNNFQINAGRVFLQDQSTKRLSFFSADDYSFEKTTNLQDWNVRDLEAVRDMKLSDFRARSDGNLLAIFSGLPTGSGRTANTKFMLVDTEGNVLNPEPLIELPSPFYIVNENRGNTLLPLRMQLSLMGRSLYVLSHDNAIYTVSQTEDFLIKKYDAEGIYQFAIYYPVMGPPFDVDSVRLPGGHSQLAIKNALEEADVEIPETAPVLHNMRIDDENRIWVTVAVDTETSEWWMLGESGELLAKIIAPENEAICDIQNGYLYTKSFDSKGSDDPEGWESKVVKYSINLTER</sequence>
<evidence type="ECO:0000313" key="2">
    <source>
        <dbReference type="Proteomes" id="UP001165366"/>
    </source>
</evidence>
<name>A0ABS9KBK5_9BACT</name>